<dbReference type="PANTHER" id="PTHR31240">
    <property type="entry name" value="MATERNAL EFFECT EMBRYO ARREST 18"/>
    <property type="match status" value="1"/>
</dbReference>
<evidence type="ECO:0000256" key="1">
    <source>
        <dbReference type="SAM" id="MobiDB-lite"/>
    </source>
</evidence>
<dbReference type="Pfam" id="PF01933">
    <property type="entry name" value="CofD"/>
    <property type="match status" value="1"/>
</dbReference>
<dbReference type="InterPro" id="IPR002882">
    <property type="entry name" value="CofD"/>
</dbReference>
<dbReference type="InterPro" id="IPR038136">
    <property type="entry name" value="CofD-like_dom_sf"/>
</dbReference>
<reference evidence="2" key="1">
    <citation type="journal article" date="2021" name="IMA Fungus">
        <title>Genomic characterization of three marine fungi, including Emericellopsis atlantica sp. nov. with signatures of a generalist lifestyle and marine biomass degradation.</title>
        <authorList>
            <person name="Hagestad O.C."/>
            <person name="Hou L."/>
            <person name="Andersen J.H."/>
            <person name="Hansen E.H."/>
            <person name="Altermark B."/>
            <person name="Li C."/>
            <person name="Kuhnert E."/>
            <person name="Cox R.J."/>
            <person name="Crous P.W."/>
            <person name="Spatafora J.W."/>
            <person name="Lail K."/>
            <person name="Amirebrahimi M."/>
            <person name="Lipzen A."/>
            <person name="Pangilinan J."/>
            <person name="Andreopoulos W."/>
            <person name="Hayes R.D."/>
            <person name="Ng V."/>
            <person name="Grigoriev I.V."/>
            <person name="Jackson S.A."/>
            <person name="Sutton T.D.S."/>
            <person name="Dobson A.D.W."/>
            <person name="Rama T."/>
        </authorList>
    </citation>
    <scope>NUCLEOTIDE SEQUENCE</scope>
    <source>
        <strain evidence="2">TRa3180A</strain>
    </source>
</reference>
<accession>A0A9P7YYC8</accession>
<dbReference type="OrthoDB" id="10267139at2759"/>
<name>A0A9P7YYC8_9HELO</name>
<dbReference type="AlphaFoldDB" id="A0A9P7YYC8"/>
<protein>
    <submittedName>
        <fullName evidence="2">Uncharacterized protein</fullName>
    </submittedName>
</protein>
<feature type="compositionally biased region" description="Basic and acidic residues" evidence="1">
    <location>
        <begin position="461"/>
        <end position="475"/>
    </location>
</feature>
<keyword evidence="3" id="KW-1185">Reference proteome</keyword>
<dbReference type="PANTHER" id="PTHR31240:SF0">
    <property type="entry name" value="MATERNAL EFFECT EMBRYO ARREST 18"/>
    <property type="match status" value="1"/>
</dbReference>
<dbReference type="CDD" id="cd07187">
    <property type="entry name" value="YvcK_like"/>
    <property type="match status" value="1"/>
</dbReference>
<comment type="caution">
    <text evidence="2">The sequence shown here is derived from an EMBL/GenBank/DDBJ whole genome shotgun (WGS) entry which is preliminary data.</text>
</comment>
<sequence>MNCRHIAVFSGGSAANSLVDVFGKVAVDESCSLSYIIPISDNGGSSSELIRVFGGPGIGDVRSRLVRLIPETPSSPEKAAIKSFFNHRLSPIPDAARIEWLSIIEATHPLWIHIPSSTRELIRSFLLTLNLEIVKRHRPSSIFSFQSASVGNLFLTGARLFTGSFDSSIYLLAAITGLPDTTNVIPAINSNFSHHISAGLADGTIITGQNSISHPSAPSATSSNTVPPATNIEVLQEIGIESPSTNTRRFSLELSQHDGVEDANLPGSLPTLRKQYIEFAKEDPEDLASRIERIWYINPYGQEIRPAPNPAVLESLSKASCVMYSIGSLYTSIIPCLVLRDVGAAIANPGIKVKIFILNGSLDRETRSLNTGAFSAADFVRAISDACDSSRGRKGEWREYVTHVIYLAGEGTPRVDKEELAEKGIECVRIYGRKNTSGGGMIYDTGALTGALEAILGSPKRGGERRGEKSRRNTVDENGGIIRKAVDRG</sequence>
<dbReference type="EMBL" id="MU254114">
    <property type="protein sequence ID" value="KAG9242094.1"/>
    <property type="molecule type" value="Genomic_DNA"/>
</dbReference>
<dbReference type="Proteomes" id="UP000887226">
    <property type="component" value="Unassembled WGS sequence"/>
</dbReference>
<feature type="region of interest" description="Disordered" evidence="1">
    <location>
        <begin position="458"/>
        <end position="489"/>
    </location>
</feature>
<evidence type="ECO:0000313" key="3">
    <source>
        <dbReference type="Proteomes" id="UP000887226"/>
    </source>
</evidence>
<organism evidence="2 3">
    <name type="scientific">Calycina marina</name>
    <dbReference type="NCBI Taxonomy" id="1763456"/>
    <lineage>
        <taxon>Eukaryota</taxon>
        <taxon>Fungi</taxon>
        <taxon>Dikarya</taxon>
        <taxon>Ascomycota</taxon>
        <taxon>Pezizomycotina</taxon>
        <taxon>Leotiomycetes</taxon>
        <taxon>Helotiales</taxon>
        <taxon>Pezizellaceae</taxon>
        <taxon>Calycina</taxon>
    </lineage>
</organism>
<dbReference type="SUPFAM" id="SSF142338">
    <property type="entry name" value="CofD-like"/>
    <property type="match status" value="1"/>
</dbReference>
<dbReference type="Gene3D" id="3.40.50.10680">
    <property type="entry name" value="CofD-like domains"/>
    <property type="match status" value="1"/>
</dbReference>
<proteinExistence type="predicted"/>
<gene>
    <name evidence="2" type="ORF">BJ878DRAFT_189524</name>
</gene>
<evidence type="ECO:0000313" key="2">
    <source>
        <dbReference type="EMBL" id="KAG9242094.1"/>
    </source>
</evidence>
<dbReference type="GO" id="GO:0043743">
    <property type="term" value="F:LPPG:FO 2-phospho-L-lactate transferase activity"/>
    <property type="evidence" value="ECO:0007669"/>
    <property type="project" value="InterPro"/>
</dbReference>